<dbReference type="GO" id="GO:0050136">
    <property type="term" value="F:NADH dehydrogenase (quinone) (non-electrogenic) activity"/>
    <property type="evidence" value="ECO:0007669"/>
    <property type="project" value="UniProtKB-UniRule"/>
</dbReference>
<keyword evidence="2 5" id="KW-0812">Transmembrane</keyword>
<feature type="transmembrane region" description="Helical" evidence="5">
    <location>
        <begin position="401"/>
        <end position="419"/>
    </location>
</feature>
<feature type="transmembrane region" description="Helical" evidence="5">
    <location>
        <begin position="6"/>
        <end position="28"/>
    </location>
</feature>
<protein>
    <recommendedName>
        <fullName evidence="5">NADH-quinone oxidoreductase subunit N</fullName>
        <ecNumber evidence="5">7.1.1.-</ecNumber>
    </recommendedName>
    <alternativeName>
        <fullName evidence="5">NADH dehydrogenase I subunit N</fullName>
    </alternativeName>
    <alternativeName>
        <fullName evidence="5">NDH-1 subunit N</fullName>
    </alternativeName>
</protein>
<keyword evidence="5" id="KW-0813">Transport</keyword>
<evidence type="ECO:0000313" key="9">
    <source>
        <dbReference type="Proteomes" id="UP000032683"/>
    </source>
</evidence>
<sequence>MIGHDVFLPAPLLMLSFGIMIMLAATAWRRSAGRSLLGGMVTLLLALAVTGLHTSDMPGSKGDTLFIQDRWTTYTAALSVFSSMCILLMSWRDTAHEGAGTGDEYVLLFMLGTLGALAMVFSANYMPFFVGLEILGVSLMGLVAFRRRPATAGHEAAMKYLILSGVSSAILLFGIGLAYGVTGSLRFVPPVAPADVPAALPVAATVMILVGMFFKLSAVPFHMWLPDVMEGAPVPVAAFLAVVSKIAIFSSLVRYFGMGEQPPFLNDILYAVIILTVLGGNLLALRQTTLPRLMACSSIAHVGYLLIAFVCPGLLQPGAITVYLAAYSASTLGVFAAMTAFAAPDGPEGTAVAQWTGLFSSRPFLASAMALMLLSLAGIPPSIGFLAKFQIAATGVAHQRDLLVCVLVIGSIIGLYYYLNIIRVMLATPSFPSASQNRDSRPELTALVIVLTIIVVIGGLFPVRTIHPLLPMRPAPPEMRDETAHWRADLR</sequence>
<dbReference type="AlphaFoldDB" id="A0A0D6QB68"/>
<keyword evidence="5" id="KW-0830">Ubiquinone</keyword>
<evidence type="ECO:0000256" key="1">
    <source>
        <dbReference type="ARBA" id="ARBA00004127"/>
    </source>
</evidence>
<comment type="subunit">
    <text evidence="5">NDH-1 is composed of 14 different subunits. Subunits NuoA, H, J, K, L, M, N constitute the membrane sector of the complex.</text>
</comment>
<dbReference type="HAMAP" id="MF_00445">
    <property type="entry name" value="NDH1_NuoN_1"/>
    <property type="match status" value="1"/>
</dbReference>
<feature type="transmembrane region" description="Helical" evidence="5">
    <location>
        <begin position="74"/>
        <end position="92"/>
    </location>
</feature>
<dbReference type="GO" id="GO:0005886">
    <property type="term" value="C:plasma membrane"/>
    <property type="evidence" value="ECO:0007669"/>
    <property type="project" value="UniProtKB-SubCell"/>
</dbReference>
<evidence type="ECO:0000256" key="5">
    <source>
        <dbReference type="HAMAP-Rule" id="MF_00445"/>
    </source>
</evidence>
<feature type="transmembrane region" description="Helical" evidence="5">
    <location>
        <begin position="268"/>
        <end position="286"/>
    </location>
</feature>
<dbReference type="GO" id="GO:0012505">
    <property type="term" value="C:endomembrane system"/>
    <property type="evidence" value="ECO:0007669"/>
    <property type="project" value="UniProtKB-SubCell"/>
</dbReference>
<comment type="function">
    <text evidence="5">NDH-1 shuttles electrons from NADH, via FMN and iron-sulfur (Fe-S) centers, to quinones in the respiratory chain. The immediate electron acceptor for the enzyme in this species is believed to be ubiquinone. Couples the redox reaction to proton translocation (for every two electrons transferred, four hydrogen ions are translocated across the cytoplasmic membrane), and thus conserves the redox energy in a proton gradient.</text>
</comment>
<feature type="domain" description="NADH:quinone oxidoreductase/Mrp antiporter transmembrane" evidence="7">
    <location>
        <begin position="123"/>
        <end position="413"/>
    </location>
</feature>
<dbReference type="Pfam" id="PF00361">
    <property type="entry name" value="Proton_antipo_M"/>
    <property type="match status" value="1"/>
</dbReference>
<evidence type="ECO:0000259" key="7">
    <source>
        <dbReference type="Pfam" id="PF00361"/>
    </source>
</evidence>
<evidence type="ECO:0000256" key="3">
    <source>
        <dbReference type="ARBA" id="ARBA00022989"/>
    </source>
</evidence>
<keyword evidence="3 5" id="KW-1133">Transmembrane helix</keyword>
<dbReference type="RefSeq" id="WP_048856487.1">
    <property type="nucleotide sequence ID" value="NZ_BANJ01000040.1"/>
</dbReference>
<feature type="transmembrane region" description="Helical" evidence="5">
    <location>
        <begin position="157"/>
        <end position="179"/>
    </location>
</feature>
<organism evidence="8 9">
    <name type="scientific">Komagataeibacter xylinus NBRC 13693</name>
    <dbReference type="NCBI Taxonomy" id="1234668"/>
    <lineage>
        <taxon>Bacteria</taxon>
        <taxon>Pseudomonadati</taxon>
        <taxon>Pseudomonadota</taxon>
        <taxon>Alphaproteobacteria</taxon>
        <taxon>Acetobacterales</taxon>
        <taxon>Acetobacteraceae</taxon>
        <taxon>Komagataeibacter</taxon>
    </lineage>
</organism>
<dbReference type="PANTHER" id="PTHR22773">
    <property type="entry name" value="NADH DEHYDROGENASE"/>
    <property type="match status" value="1"/>
</dbReference>
<evidence type="ECO:0000256" key="4">
    <source>
        <dbReference type="ARBA" id="ARBA00023136"/>
    </source>
</evidence>
<keyword evidence="5" id="KW-0874">Quinone</keyword>
<proteinExistence type="inferred from homology"/>
<feature type="transmembrane region" description="Helical" evidence="5">
    <location>
        <begin position="444"/>
        <end position="463"/>
    </location>
</feature>
<feature type="transmembrane region" description="Helical" evidence="5">
    <location>
        <begin position="236"/>
        <end position="256"/>
    </location>
</feature>
<evidence type="ECO:0000256" key="2">
    <source>
        <dbReference type="ARBA" id="ARBA00022692"/>
    </source>
</evidence>
<comment type="subcellular location">
    <subcellularLocation>
        <location evidence="5">Cell membrane</location>
        <topology evidence="5">Multi-pass membrane protein</topology>
    </subcellularLocation>
    <subcellularLocation>
        <location evidence="1">Endomembrane system</location>
        <topology evidence="1">Multi-pass membrane protein</topology>
    </subcellularLocation>
    <subcellularLocation>
        <location evidence="6">Membrane</location>
        <topology evidence="6">Multi-pass membrane protein</topology>
    </subcellularLocation>
</comment>
<gene>
    <name evidence="5" type="primary">nuoN</name>
    <name evidence="8" type="ORF">Gxy13693_040_019</name>
</gene>
<reference evidence="8 9" key="1">
    <citation type="submission" date="2012-11" db="EMBL/GenBank/DDBJ databases">
        <title>Whole genome sequence of Gluconacetobacter xylinus NBRC 13693.</title>
        <authorList>
            <person name="Azuma Y."/>
            <person name="Higashiura N."/>
            <person name="Hirakawa H."/>
            <person name="Matsushita K."/>
        </authorList>
    </citation>
    <scope>NUCLEOTIDE SEQUENCE [LARGE SCALE GENOMIC DNA]</scope>
    <source>
        <strain evidence="8 9">NBRC 13693</strain>
    </source>
</reference>
<comment type="similarity">
    <text evidence="5">Belongs to the complex I subunit 2 family.</text>
</comment>
<keyword evidence="4 5" id="KW-0472">Membrane</keyword>
<feature type="transmembrane region" description="Helical" evidence="5">
    <location>
        <begin position="199"/>
        <end position="224"/>
    </location>
</feature>
<keyword evidence="5" id="KW-1278">Translocase</keyword>
<feature type="transmembrane region" description="Helical" evidence="5">
    <location>
        <begin position="104"/>
        <end position="122"/>
    </location>
</feature>
<dbReference type="Proteomes" id="UP000032683">
    <property type="component" value="Unassembled WGS sequence"/>
</dbReference>
<dbReference type="InterPro" id="IPR001750">
    <property type="entry name" value="ND/Mrp_TM"/>
</dbReference>
<comment type="caution">
    <text evidence="8">The sequence shown here is derived from an EMBL/GenBank/DDBJ whole genome shotgun (WGS) entry which is preliminary data.</text>
</comment>
<evidence type="ECO:0000256" key="6">
    <source>
        <dbReference type="RuleBase" id="RU000320"/>
    </source>
</evidence>
<accession>A0A0D6QB68</accession>
<feature type="transmembrane region" description="Helical" evidence="5">
    <location>
        <begin position="35"/>
        <end position="54"/>
    </location>
</feature>
<name>A0A0D6QB68_KOMXY</name>
<dbReference type="GO" id="GO:0048038">
    <property type="term" value="F:quinone binding"/>
    <property type="evidence" value="ECO:0007669"/>
    <property type="project" value="UniProtKB-KW"/>
</dbReference>
<keyword evidence="5" id="KW-0520">NAD</keyword>
<dbReference type="EC" id="7.1.1.-" evidence="5"/>
<feature type="transmembrane region" description="Helical" evidence="5">
    <location>
        <begin position="128"/>
        <end position="145"/>
    </location>
</feature>
<dbReference type="InterPro" id="IPR010096">
    <property type="entry name" value="NADH-Q_OxRdtase_suN/2"/>
</dbReference>
<dbReference type="EMBL" id="BANJ01000040">
    <property type="protein sequence ID" value="GAO00072.1"/>
    <property type="molecule type" value="Genomic_DNA"/>
</dbReference>
<keyword evidence="5" id="KW-1003">Cell membrane</keyword>
<feature type="transmembrane region" description="Helical" evidence="5">
    <location>
        <begin position="364"/>
        <end position="389"/>
    </location>
</feature>
<comment type="catalytic activity">
    <reaction evidence="5">
        <text>a quinone + NADH + 5 H(+)(in) = a quinol + NAD(+) + 4 H(+)(out)</text>
        <dbReference type="Rhea" id="RHEA:57888"/>
        <dbReference type="ChEBI" id="CHEBI:15378"/>
        <dbReference type="ChEBI" id="CHEBI:24646"/>
        <dbReference type="ChEBI" id="CHEBI:57540"/>
        <dbReference type="ChEBI" id="CHEBI:57945"/>
        <dbReference type="ChEBI" id="CHEBI:132124"/>
    </reaction>
</comment>
<dbReference type="GO" id="GO:0008137">
    <property type="term" value="F:NADH dehydrogenase (ubiquinone) activity"/>
    <property type="evidence" value="ECO:0007669"/>
    <property type="project" value="InterPro"/>
</dbReference>
<evidence type="ECO:0000313" key="8">
    <source>
        <dbReference type="EMBL" id="GAO00072.1"/>
    </source>
</evidence>
<dbReference type="GO" id="GO:0042773">
    <property type="term" value="P:ATP synthesis coupled electron transport"/>
    <property type="evidence" value="ECO:0007669"/>
    <property type="project" value="InterPro"/>
</dbReference>